<feature type="signal peptide" evidence="1">
    <location>
        <begin position="1"/>
        <end position="33"/>
    </location>
</feature>
<comment type="caution">
    <text evidence="2">The sequence shown here is derived from an EMBL/GenBank/DDBJ whole genome shotgun (WGS) entry which is preliminary data.</text>
</comment>
<dbReference type="RefSeq" id="WP_215339431.1">
    <property type="nucleotide sequence ID" value="NZ_JAGSGD010000001.1"/>
</dbReference>
<keyword evidence="1" id="KW-0732">Signal</keyword>
<feature type="chain" id="PRO_5037336325" evidence="1">
    <location>
        <begin position="34"/>
        <end position="152"/>
    </location>
</feature>
<evidence type="ECO:0000313" key="2">
    <source>
        <dbReference type="EMBL" id="MBR7619199.1"/>
    </source>
</evidence>
<keyword evidence="3" id="KW-1185">Reference proteome</keyword>
<gene>
    <name evidence="2" type="ORF">JKL49_07335</name>
</gene>
<accession>A0A941D0I7</accession>
<organism evidence="2 3">
    <name type="scientific">Phenylobacterium glaciei</name>
    <dbReference type="NCBI Taxonomy" id="2803784"/>
    <lineage>
        <taxon>Bacteria</taxon>
        <taxon>Pseudomonadati</taxon>
        <taxon>Pseudomonadota</taxon>
        <taxon>Alphaproteobacteria</taxon>
        <taxon>Caulobacterales</taxon>
        <taxon>Caulobacteraceae</taxon>
        <taxon>Phenylobacterium</taxon>
    </lineage>
</organism>
<evidence type="ECO:0000313" key="3">
    <source>
        <dbReference type="Proteomes" id="UP000622580"/>
    </source>
</evidence>
<name>A0A941D0I7_9CAUL</name>
<reference evidence="2" key="1">
    <citation type="submission" date="2021-04" db="EMBL/GenBank/DDBJ databases">
        <title>Draft genome assembly of strain Phenylobacterium sp. 20VBR1 using MiniION and Illumina platforms.</title>
        <authorList>
            <person name="Thomas F.A."/>
            <person name="Krishnan K.P."/>
            <person name="Sinha R.K."/>
        </authorList>
    </citation>
    <scope>NUCLEOTIDE SEQUENCE</scope>
    <source>
        <strain evidence="2">20VBR1</strain>
    </source>
</reference>
<proteinExistence type="predicted"/>
<protein>
    <submittedName>
        <fullName evidence="2">Uncharacterized protein</fullName>
    </submittedName>
</protein>
<dbReference type="EMBL" id="JAGSGD010000001">
    <property type="protein sequence ID" value="MBR7619199.1"/>
    <property type="molecule type" value="Genomic_DNA"/>
</dbReference>
<evidence type="ECO:0000256" key="1">
    <source>
        <dbReference type="SAM" id="SignalP"/>
    </source>
</evidence>
<dbReference type="AlphaFoldDB" id="A0A941D0I7"/>
<sequence length="152" mass="14709">MSKLELLNSIRRRTLFASLAIAVATAAAPATYAATTPVLTSEQQAQVSALATKLTNLVKDRSADSSEGDFQGAMADAVSGYSAEVIAAALAQVAGTPGLPANAIAAAKGLQRQYASNSGTGGGTGAVGGQGGTAFGSGPGFVGGGGGSNYGQ</sequence>
<dbReference type="Proteomes" id="UP000622580">
    <property type="component" value="Unassembled WGS sequence"/>
</dbReference>